<evidence type="ECO:0000259" key="4">
    <source>
        <dbReference type="PROSITE" id="PS51117"/>
    </source>
</evidence>
<evidence type="ECO:0000313" key="6">
    <source>
        <dbReference type="Proteomes" id="UP000183832"/>
    </source>
</evidence>
<dbReference type="SMART" id="SM00136">
    <property type="entry name" value="LamNT"/>
    <property type="match status" value="1"/>
</dbReference>
<keyword evidence="1" id="KW-1015">Disulfide bond</keyword>
<evidence type="ECO:0000313" key="5">
    <source>
        <dbReference type="EMBL" id="CRK95486.1"/>
    </source>
</evidence>
<evidence type="ECO:0000256" key="1">
    <source>
        <dbReference type="ARBA" id="ARBA00023157"/>
    </source>
</evidence>
<feature type="domain" description="Laminin N-terminal" evidence="4">
    <location>
        <begin position="21"/>
        <end position="145"/>
    </location>
</feature>
<dbReference type="GO" id="GO:0009887">
    <property type="term" value="P:animal organ morphogenesis"/>
    <property type="evidence" value="ECO:0007669"/>
    <property type="project" value="TreeGrafter"/>
</dbReference>
<dbReference type="STRING" id="568069.A0A1J1I945"/>
<reference evidence="5 6" key="1">
    <citation type="submission" date="2015-04" db="EMBL/GenBank/DDBJ databases">
        <authorList>
            <person name="Syromyatnikov M.Y."/>
            <person name="Popov V.N."/>
        </authorList>
    </citation>
    <scope>NUCLEOTIDE SEQUENCE [LARGE SCALE GENOMIC DNA]</scope>
</reference>
<gene>
    <name evidence="5" type="ORF">CLUMA_CG008955</name>
</gene>
<evidence type="ECO:0000256" key="2">
    <source>
        <dbReference type="ARBA" id="ARBA00023292"/>
    </source>
</evidence>
<keyword evidence="2" id="KW-0424">Laminin EGF-like domain</keyword>
<evidence type="ECO:0000256" key="3">
    <source>
        <dbReference type="SAM" id="SignalP"/>
    </source>
</evidence>
<name>A0A1J1I945_9DIPT</name>
<dbReference type="GO" id="GO:0005604">
    <property type="term" value="C:basement membrane"/>
    <property type="evidence" value="ECO:0007669"/>
    <property type="project" value="TreeGrafter"/>
</dbReference>
<dbReference type="GO" id="GO:0005201">
    <property type="term" value="F:extracellular matrix structural constituent"/>
    <property type="evidence" value="ECO:0007669"/>
    <property type="project" value="TreeGrafter"/>
</dbReference>
<dbReference type="Gene3D" id="2.60.120.260">
    <property type="entry name" value="Galactose-binding domain-like"/>
    <property type="match status" value="1"/>
</dbReference>
<protein>
    <submittedName>
        <fullName evidence="5">CLUMA_CG008955, isoform A</fullName>
    </submittedName>
</protein>
<dbReference type="PROSITE" id="PS51117">
    <property type="entry name" value="LAMININ_NTER"/>
    <property type="match status" value="1"/>
</dbReference>
<dbReference type="InterPro" id="IPR008211">
    <property type="entry name" value="Laminin_N"/>
</dbReference>
<dbReference type="PANTHER" id="PTHR10574">
    <property type="entry name" value="NETRIN/LAMININ-RELATED"/>
    <property type="match status" value="1"/>
</dbReference>
<dbReference type="GO" id="GO:0007411">
    <property type="term" value="P:axon guidance"/>
    <property type="evidence" value="ECO:0007669"/>
    <property type="project" value="TreeGrafter"/>
</dbReference>
<dbReference type="PANTHER" id="PTHR10574:SF406">
    <property type="entry name" value="LAMININ SUBUNIT ALPHA 5"/>
    <property type="match status" value="1"/>
</dbReference>
<keyword evidence="6" id="KW-1185">Reference proteome</keyword>
<keyword evidence="3" id="KW-0732">Signal</keyword>
<dbReference type="GO" id="GO:0009888">
    <property type="term" value="P:tissue development"/>
    <property type="evidence" value="ECO:0007669"/>
    <property type="project" value="TreeGrafter"/>
</dbReference>
<proteinExistence type="predicted"/>
<feature type="chain" id="PRO_5013131312" evidence="3">
    <location>
        <begin position="24"/>
        <end position="145"/>
    </location>
</feature>
<dbReference type="Proteomes" id="UP000183832">
    <property type="component" value="Unassembled WGS sequence"/>
</dbReference>
<dbReference type="Pfam" id="PF00055">
    <property type="entry name" value="Laminin_N"/>
    <property type="match status" value="1"/>
</dbReference>
<feature type="signal peptide" evidence="3">
    <location>
        <begin position="1"/>
        <end position="23"/>
    </location>
</feature>
<dbReference type="OrthoDB" id="7788578at2759"/>
<dbReference type="InterPro" id="IPR050440">
    <property type="entry name" value="Laminin/Netrin_ECM"/>
</dbReference>
<dbReference type="EMBL" id="CVRI01000042">
    <property type="protein sequence ID" value="CRK95486.1"/>
    <property type="molecule type" value="Genomic_DNA"/>
</dbReference>
<accession>A0A1J1I945</accession>
<organism evidence="5 6">
    <name type="scientific">Clunio marinus</name>
    <dbReference type="NCBI Taxonomy" id="568069"/>
    <lineage>
        <taxon>Eukaryota</taxon>
        <taxon>Metazoa</taxon>
        <taxon>Ecdysozoa</taxon>
        <taxon>Arthropoda</taxon>
        <taxon>Hexapoda</taxon>
        <taxon>Insecta</taxon>
        <taxon>Pterygota</taxon>
        <taxon>Neoptera</taxon>
        <taxon>Endopterygota</taxon>
        <taxon>Diptera</taxon>
        <taxon>Nematocera</taxon>
        <taxon>Chironomoidea</taxon>
        <taxon>Chironomidae</taxon>
        <taxon>Clunio</taxon>
    </lineage>
</organism>
<dbReference type="AlphaFoldDB" id="A0A1J1I945"/>
<sequence>MGGQCPVWLVSALFILTLANVEGELTPPYFNLAEGRKISASSTCGVDIDGPELYCKLVGSHTDDQQNKTLFDYHDDHFHTQDLSRQGHVVIQGQQCDYCLPDSHPVENAIDGSEKWWQSPPLSRGMKFNEVNLTIDFGQTSSIVN</sequence>